<dbReference type="AlphaFoldDB" id="A0AAV3ZKB0"/>
<feature type="region of interest" description="Disordered" evidence="1">
    <location>
        <begin position="33"/>
        <end position="70"/>
    </location>
</feature>
<accession>A0AAV3ZKB0</accession>
<reference evidence="2 3" key="1">
    <citation type="journal article" date="2021" name="Elife">
        <title>Chloroplast acquisition without the gene transfer in kleptoplastic sea slugs, Plakobranchus ocellatus.</title>
        <authorList>
            <person name="Maeda T."/>
            <person name="Takahashi S."/>
            <person name="Yoshida T."/>
            <person name="Shimamura S."/>
            <person name="Takaki Y."/>
            <person name="Nagai Y."/>
            <person name="Toyoda A."/>
            <person name="Suzuki Y."/>
            <person name="Arimoto A."/>
            <person name="Ishii H."/>
            <person name="Satoh N."/>
            <person name="Nishiyama T."/>
            <person name="Hasebe M."/>
            <person name="Maruyama T."/>
            <person name="Minagawa J."/>
            <person name="Obokata J."/>
            <person name="Shigenobu S."/>
        </authorList>
    </citation>
    <scope>NUCLEOTIDE SEQUENCE [LARGE SCALE GENOMIC DNA]</scope>
</reference>
<name>A0AAV3ZKB0_9GAST</name>
<gene>
    <name evidence="2" type="ORF">PoB_002147700</name>
</gene>
<protein>
    <submittedName>
        <fullName evidence="2">Uncharacterized protein</fullName>
    </submittedName>
</protein>
<proteinExistence type="predicted"/>
<dbReference type="EMBL" id="BLXT01002484">
    <property type="protein sequence ID" value="GFN94971.1"/>
    <property type="molecule type" value="Genomic_DNA"/>
</dbReference>
<evidence type="ECO:0000313" key="3">
    <source>
        <dbReference type="Proteomes" id="UP000735302"/>
    </source>
</evidence>
<comment type="caution">
    <text evidence="2">The sequence shown here is derived from an EMBL/GenBank/DDBJ whole genome shotgun (WGS) entry which is preliminary data.</text>
</comment>
<evidence type="ECO:0000313" key="2">
    <source>
        <dbReference type="EMBL" id="GFN94971.1"/>
    </source>
</evidence>
<sequence length="80" mass="9167">MLVGCFHRNRTFLRTVENLKIKELSCIDGGESYIGCDDDDDDVDDDNNDDDNDEDDDNDDDDNDDDDHDDHRHLCGCSKL</sequence>
<keyword evidence="3" id="KW-1185">Reference proteome</keyword>
<organism evidence="2 3">
    <name type="scientific">Plakobranchus ocellatus</name>
    <dbReference type="NCBI Taxonomy" id="259542"/>
    <lineage>
        <taxon>Eukaryota</taxon>
        <taxon>Metazoa</taxon>
        <taxon>Spiralia</taxon>
        <taxon>Lophotrochozoa</taxon>
        <taxon>Mollusca</taxon>
        <taxon>Gastropoda</taxon>
        <taxon>Heterobranchia</taxon>
        <taxon>Euthyneura</taxon>
        <taxon>Panpulmonata</taxon>
        <taxon>Sacoglossa</taxon>
        <taxon>Placobranchoidea</taxon>
        <taxon>Plakobranchidae</taxon>
        <taxon>Plakobranchus</taxon>
    </lineage>
</organism>
<dbReference type="Proteomes" id="UP000735302">
    <property type="component" value="Unassembled WGS sequence"/>
</dbReference>
<evidence type="ECO:0000256" key="1">
    <source>
        <dbReference type="SAM" id="MobiDB-lite"/>
    </source>
</evidence>
<feature type="compositionally biased region" description="Acidic residues" evidence="1">
    <location>
        <begin position="36"/>
        <end position="68"/>
    </location>
</feature>